<dbReference type="EMBL" id="HBFM01026705">
    <property type="protein sequence ID" value="CAD8784538.1"/>
    <property type="molecule type" value="Transcribed_RNA"/>
</dbReference>
<protein>
    <submittedName>
        <fullName evidence="1">Uncharacterized protein</fullName>
    </submittedName>
</protein>
<gene>
    <name evidence="1" type="ORF">PPAR00522_LOCUS17263</name>
</gene>
<dbReference type="AlphaFoldDB" id="A0A7S0VA69"/>
<evidence type="ECO:0000313" key="1">
    <source>
        <dbReference type="EMBL" id="CAD8784538.1"/>
    </source>
</evidence>
<sequence>MLSSNGIVKVKNASSNCRRSKTSLLLKNRYLICSPLDQRNKKCHSLKFEENSSLKELEKSPVAPITRRKIVTLQANLLHSTNLAIMVLQSFYVPSFHDLLLRFVKLFGSFLGLVLFQHFIDRALPFLFSFSSRGLRFLYRLC</sequence>
<reference evidence="1" key="1">
    <citation type="submission" date="2021-01" db="EMBL/GenBank/DDBJ databases">
        <authorList>
            <person name="Corre E."/>
            <person name="Pelletier E."/>
            <person name="Niang G."/>
            <person name="Scheremetjew M."/>
            <person name="Finn R."/>
            <person name="Kale V."/>
            <person name="Holt S."/>
            <person name="Cochrane G."/>
            <person name="Meng A."/>
            <person name="Brown T."/>
            <person name="Cohen L."/>
        </authorList>
    </citation>
    <scope>NUCLEOTIDE SEQUENCE</scope>
    <source>
        <strain evidence="1">SAG 63-3</strain>
    </source>
</reference>
<proteinExistence type="predicted"/>
<name>A0A7S0VA69_9CHLO</name>
<accession>A0A7S0VA69</accession>
<organism evidence="1">
    <name type="scientific">Polytomella parva</name>
    <dbReference type="NCBI Taxonomy" id="51329"/>
    <lineage>
        <taxon>Eukaryota</taxon>
        <taxon>Viridiplantae</taxon>
        <taxon>Chlorophyta</taxon>
        <taxon>core chlorophytes</taxon>
        <taxon>Chlorophyceae</taxon>
        <taxon>CS clade</taxon>
        <taxon>Chlamydomonadales</taxon>
        <taxon>Chlamydomonadaceae</taxon>
        <taxon>Polytomella</taxon>
    </lineage>
</organism>